<dbReference type="InterPro" id="IPR011890">
    <property type="entry name" value="SMC_prok"/>
</dbReference>
<dbReference type="GO" id="GO:0007059">
    <property type="term" value="P:chromosome segregation"/>
    <property type="evidence" value="ECO:0007669"/>
    <property type="project" value="UniProtKB-UniRule"/>
</dbReference>
<evidence type="ECO:0000256" key="4">
    <source>
        <dbReference type="ARBA" id="ARBA00023054"/>
    </source>
</evidence>
<dbReference type="AlphaFoldDB" id="A0A2H0V5N8"/>
<gene>
    <name evidence="6" type="primary">smc</name>
    <name evidence="9" type="ORF">COT97_05125</name>
</gene>
<dbReference type="PIRSF" id="PIRSF005719">
    <property type="entry name" value="SMC"/>
    <property type="match status" value="1"/>
</dbReference>
<feature type="coiled-coil region" evidence="6">
    <location>
        <begin position="615"/>
        <end position="729"/>
    </location>
</feature>
<dbReference type="InterPro" id="IPR003395">
    <property type="entry name" value="RecF/RecN/SMC_N"/>
</dbReference>
<dbReference type="GO" id="GO:0030261">
    <property type="term" value="P:chromosome condensation"/>
    <property type="evidence" value="ECO:0007669"/>
    <property type="project" value="InterPro"/>
</dbReference>
<feature type="domain" description="SMC hinge" evidence="8">
    <location>
        <begin position="456"/>
        <end position="574"/>
    </location>
</feature>
<accession>A0A2H0V5N8</accession>
<keyword evidence="2 6" id="KW-0547">Nucleotide-binding</keyword>
<dbReference type="InterPro" id="IPR036277">
    <property type="entry name" value="SMC_hinge_sf"/>
</dbReference>
<dbReference type="GO" id="GO:0007062">
    <property type="term" value="P:sister chromatid cohesion"/>
    <property type="evidence" value="ECO:0007669"/>
    <property type="project" value="InterPro"/>
</dbReference>
<protein>
    <recommendedName>
        <fullName evidence="6">Chromosome partition protein Smc</fullName>
    </recommendedName>
</protein>
<evidence type="ECO:0000256" key="2">
    <source>
        <dbReference type="ARBA" id="ARBA00022741"/>
    </source>
</evidence>
<dbReference type="PANTHER" id="PTHR43977">
    <property type="entry name" value="STRUCTURAL MAINTENANCE OF CHROMOSOMES PROTEIN 3"/>
    <property type="match status" value="1"/>
</dbReference>
<feature type="coiled-coil region" evidence="6">
    <location>
        <begin position="828"/>
        <end position="862"/>
    </location>
</feature>
<evidence type="ECO:0000256" key="5">
    <source>
        <dbReference type="ARBA" id="ARBA00023125"/>
    </source>
</evidence>
<dbReference type="InterPro" id="IPR010935">
    <property type="entry name" value="SMC_hinge"/>
</dbReference>
<dbReference type="GO" id="GO:0005737">
    <property type="term" value="C:cytoplasm"/>
    <property type="evidence" value="ECO:0007669"/>
    <property type="project" value="UniProtKB-SubCell"/>
</dbReference>
<dbReference type="GO" id="GO:0016887">
    <property type="term" value="F:ATP hydrolysis activity"/>
    <property type="evidence" value="ECO:0007669"/>
    <property type="project" value="InterPro"/>
</dbReference>
<dbReference type="HAMAP" id="MF_01894">
    <property type="entry name" value="Smc_prok"/>
    <property type="match status" value="1"/>
</dbReference>
<name>A0A2H0V5N8_9BACT</name>
<proteinExistence type="inferred from homology"/>
<comment type="domain">
    <text evidence="6">Contains large globular domains required for ATP hydrolysis at each terminus and a third globular domain forming a flexible hinge near the middle of the molecule. These domains are separated by coiled-coil structures.</text>
</comment>
<evidence type="ECO:0000256" key="1">
    <source>
        <dbReference type="ARBA" id="ARBA00022490"/>
    </source>
</evidence>
<evidence type="ECO:0000256" key="6">
    <source>
        <dbReference type="HAMAP-Rule" id="MF_01894"/>
    </source>
</evidence>
<feature type="region of interest" description="Disordered" evidence="7">
    <location>
        <begin position="906"/>
        <end position="930"/>
    </location>
</feature>
<comment type="caution">
    <text evidence="9">The sequence shown here is derived from an EMBL/GenBank/DDBJ whole genome shotgun (WGS) entry which is preliminary data.</text>
</comment>
<dbReference type="Proteomes" id="UP000229901">
    <property type="component" value="Unassembled WGS sequence"/>
</dbReference>
<dbReference type="SUPFAM" id="SSF75553">
    <property type="entry name" value="Smc hinge domain"/>
    <property type="match status" value="1"/>
</dbReference>
<feature type="coiled-coil region" evidence="6">
    <location>
        <begin position="326"/>
        <end position="428"/>
    </location>
</feature>
<sequence>MLFFSFDDDFRSFGGKNAVSEINSENQKKCKYNCNMYLKRLEIQGFKSFANKTVLEFPEHSHADKNASSVTAIVGPNGSGKSNTADAIRWVLGEQSVKALRGKKTEDIIFSGSETKARLGFAEVSLHLDNFDKKAPIDYTEIVITRRVYRDGDGEYLINKNKVRLYDILMLLAKANFGQKTYSIVGQGMVDHIINISPWERKEFFDEATGVKQYQIKRDQSVNKLNRSKDNLEQTNQILAELEPRLRLLTRQIKKLEKRKEIEKQLRDLQKKYYANIWAQIKKDKQKYDDELSIKTALKEDLDSRMITIQTKLAGLAREESRKDIFNQLQKDYNKLQQEKNDILKELSMIKGKMSLEYTKVGKQNLSWLEDKKEEINHRVREVRESLHNLEVKVKQKRQLLEEKGNKFAELRDEAVVLENNLRSAEDSLVMLKGSGKQESLFDSVRAILRQKDYIKGIYGTLSELGNTQEIYEAALSVAAGGRLSAVVVQSDEVAVKCIQYLKLNKLGPVTFLPLNKLNAREPFERSRSLLGENGAIGFAVELLSFDPVYKKAFHFVFGSTIIVDNVNHAKDIGVGQERMVTLDGDIFEKTGVMRGGYQRRGVSRWKLVNQDNRLVSQEEKMREVAVLKAKLEEKNRQKEKISEEISDLRVDSQVTETKLKALSNDLDDLQKEEKKIQDELTENKLSPKDQGEFMAGLEEKKKKYEKILQEFEDRVLAVRNKIDQFNLDEEKKKHEVFQFQDEMQQYQSKLNEVNGFISNLRISLAKIETKTEDLDKEVRQEFYDGMTLDQLKAETVVNLEQMWFEIGKLKQNLEQIGGIDPEIIDEHEEVAKRYEFLSTQVNDLEAAIVDLEKIVGELDEVIDKQFNASFKKINKSFEEYFTKIFQGGKAKLTLLQKEKNKKKKELIDDNETIEESADAESMVDEDEDKSGFTQTGVDIYVSPPNKKLNTISALSGGERTMTSLALLCAIIESNPAPFVVMDEVDAALDEANSERFAQIIQDLSYKTQFVLITHNRVIMHVADVLYGVAMGDDGVSKTLSLDLKEAEKSVKQVNENKS</sequence>
<dbReference type="GO" id="GO:0003677">
    <property type="term" value="F:DNA binding"/>
    <property type="evidence" value="ECO:0007669"/>
    <property type="project" value="UniProtKB-UniRule"/>
</dbReference>
<keyword evidence="5 6" id="KW-0238">DNA-binding</keyword>
<feature type="coiled-coil region" evidence="6">
    <location>
        <begin position="222"/>
        <end position="272"/>
    </location>
</feature>
<dbReference type="Gene3D" id="1.10.287.1490">
    <property type="match status" value="1"/>
</dbReference>
<dbReference type="Pfam" id="PF02463">
    <property type="entry name" value="SMC_N"/>
    <property type="match status" value="1"/>
</dbReference>
<dbReference type="GO" id="GO:0005694">
    <property type="term" value="C:chromosome"/>
    <property type="evidence" value="ECO:0007669"/>
    <property type="project" value="InterPro"/>
</dbReference>
<keyword evidence="1 6" id="KW-0963">Cytoplasm</keyword>
<dbReference type="GO" id="GO:0005524">
    <property type="term" value="F:ATP binding"/>
    <property type="evidence" value="ECO:0007669"/>
    <property type="project" value="UniProtKB-UniRule"/>
</dbReference>
<feature type="binding site" evidence="6">
    <location>
        <begin position="76"/>
        <end position="83"/>
    </location>
    <ligand>
        <name>ATP</name>
        <dbReference type="ChEBI" id="CHEBI:30616"/>
    </ligand>
</feature>
<dbReference type="Pfam" id="PF06470">
    <property type="entry name" value="SMC_hinge"/>
    <property type="match status" value="1"/>
</dbReference>
<evidence type="ECO:0000256" key="7">
    <source>
        <dbReference type="SAM" id="MobiDB-lite"/>
    </source>
</evidence>
<comment type="function">
    <text evidence="6">Required for chromosome condensation and partitioning.</text>
</comment>
<dbReference type="Gene3D" id="3.40.50.300">
    <property type="entry name" value="P-loop containing nucleotide triphosphate hydrolases"/>
    <property type="match status" value="2"/>
</dbReference>
<comment type="subcellular location">
    <subcellularLocation>
        <location evidence="6">Cytoplasm</location>
    </subcellularLocation>
</comment>
<organism evidence="9 10">
    <name type="scientific">Candidatus Falkowbacteria bacterium CG10_big_fil_rev_8_21_14_0_10_39_11</name>
    <dbReference type="NCBI Taxonomy" id="1974565"/>
    <lineage>
        <taxon>Bacteria</taxon>
        <taxon>Candidatus Falkowiibacteriota</taxon>
    </lineage>
</organism>
<dbReference type="GO" id="GO:0006260">
    <property type="term" value="P:DNA replication"/>
    <property type="evidence" value="ECO:0007669"/>
    <property type="project" value="UniProtKB-UniRule"/>
</dbReference>
<dbReference type="SMART" id="SM00968">
    <property type="entry name" value="SMC_hinge"/>
    <property type="match status" value="1"/>
</dbReference>
<dbReference type="InterPro" id="IPR027417">
    <property type="entry name" value="P-loop_NTPase"/>
</dbReference>
<keyword evidence="3 6" id="KW-0067">ATP-binding</keyword>
<evidence type="ECO:0000259" key="8">
    <source>
        <dbReference type="SMART" id="SM00968"/>
    </source>
</evidence>
<evidence type="ECO:0000313" key="10">
    <source>
        <dbReference type="Proteomes" id="UP000229901"/>
    </source>
</evidence>
<dbReference type="Gene3D" id="3.30.70.1620">
    <property type="match status" value="1"/>
</dbReference>
<reference evidence="10" key="1">
    <citation type="submission" date="2017-09" db="EMBL/GenBank/DDBJ databases">
        <title>Depth-based differentiation of microbial function through sediment-hosted aquifers and enrichment of novel symbionts in the deep terrestrial subsurface.</title>
        <authorList>
            <person name="Probst A.J."/>
            <person name="Ladd B."/>
            <person name="Jarett J.K."/>
            <person name="Geller-Mcgrath D.E."/>
            <person name="Sieber C.M.K."/>
            <person name="Emerson J.B."/>
            <person name="Anantharaman K."/>
            <person name="Thomas B.C."/>
            <person name="Malmstrom R."/>
            <person name="Stieglmeier M."/>
            <person name="Klingl A."/>
            <person name="Woyke T."/>
            <person name="Ryan C.M."/>
            <person name="Banfield J.F."/>
        </authorList>
    </citation>
    <scope>NUCLEOTIDE SEQUENCE [LARGE SCALE GENOMIC DNA]</scope>
</reference>
<evidence type="ECO:0000256" key="3">
    <source>
        <dbReference type="ARBA" id="ARBA00022840"/>
    </source>
</evidence>
<comment type="subunit">
    <text evidence="6">Homodimer.</text>
</comment>
<keyword evidence="4 6" id="KW-0175">Coiled coil</keyword>
<dbReference type="SUPFAM" id="SSF52540">
    <property type="entry name" value="P-loop containing nucleoside triphosphate hydrolases"/>
    <property type="match status" value="1"/>
</dbReference>
<comment type="similarity">
    <text evidence="6">Belongs to the SMC family.</text>
</comment>
<feature type="compositionally biased region" description="Acidic residues" evidence="7">
    <location>
        <begin position="909"/>
        <end position="929"/>
    </location>
</feature>
<dbReference type="InterPro" id="IPR024704">
    <property type="entry name" value="SMC"/>
</dbReference>
<dbReference type="Gene3D" id="1.20.1060.20">
    <property type="match status" value="1"/>
</dbReference>
<dbReference type="EMBL" id="PFAP01000041">
    <property type="protein sequence ID" value="PIR93719.1"/>
    <property type="molecule type" value="Genomic_DNA"/>
</dbReference>
<evidence type="ECO:0000313" key="9">
    <source>
        <dbReference type="EMBL" id="PIR93719.1"/>
    </source>
</evidence>